<feature type="region of interest" description="Disordered" evidence="1">
    <location>
        <begin position="616"/>
        <end position="662"/>
    </location>
</feature>
<feature type="compositionally biased region" description="Basic and acidic residues" evidence="1">
    <location>
        <begin position="555"/>
        <end position="566"/>
    </location>
</feature>
<keyword evidence="2" id="KW-1185">Reference proteome</keyword>
<sequence>TRYNERRKHEALDATLSDSVIAHIVRVHRACLSIPFRGHALAGLRGALRLARPGRGARVAGDRHGARCMMDSSYCGTPSTPLSPAGEPHAGKLFTNEEMDTADAVSGAGPIKEGEPGAAERTPASAPALRYLPARRRPAADAAPSAATPCLLKHCQLDWVNDWSMPTLLQESPALLQRENAQLELSREDADALGRAFAQVHSAGCWREFHQVPWAGDQELEVELTKYKEGRSHSQAGNRTECPTGRMRRRCCWTTSAPGTSAAAKMTTAAATLSRWARPTSAACCTPSTHLYASKTSERRNRLALLRRALATLAQCRHDKHTIRAARKAKLQNYQEVRAEADRVLAELTKKVTVKPSRMSCSPTKNSTSTTGSSRRSEQETMKNRKDAGARTRAGGGQGDVQGLPGQPGERARKEVAELEQTRSTGLKLHIERIRAFQNPPALVGQLTGGAGGEKRKDGDGLLGDRNSPRAAGRPRNRRGAGRRRKRSDRAAWKQMQQSMNDSVKFVEMLQERQLAGRGWTRTYSGTVESYLAKSKDGQLGVTRRKARCLQGADNVEKIRGRRDQSPGDGGPAAASPSSQAKYSSEDRRHFWCTTPSALPPVRPLKDAKDRIGSLEREIEESERSERDDQEKAPLPMQPSDARHAKPAAAEPGPPAAATEDADKVRFGSWRGACRRSNEPGHPDPSTACQGADATPWTKRLANAHRPSVQQHARMEADVVRLCRRVLLATHVLPGRLRRGRPPSSPIAAAWASTPAVGWPPEIPPAVTRRPGLATVPSSGGGALFDHGAGDAQAWTGRLCCLNRVDTRRAGPAAPATPGCSARTPARHAGAHSGLAAHSANPTSGVTWLRIIQHVEVKYHSLRTQLEAGSCWLTQRCLVVTDCDLDTLAEIGRFRPVLMQQWKFFTETVPFKMLLLDHGALRLPGCRTTLAAYTNLLSFHRSRSAPRSCCSIRIPRAGEAAHRGTRNGARCHGERLRNRKCLEAVKEAVWRAPGTEGARLMNDLPLAGRLNDLAKQMEETEAALERLAESEALMRKRPARATGTSRAGAPFASRSPA</sequence>
<evidence type="ECO:0000256" key="1">
    <source>
        <dbReference type="SAM" id="MobiDB-lite"/>
    </source>
</evidence>
<feature type="region of interest" description="Disordered" evidence="1">
    <location>
        <begin position="1029"/>
        <end position="1057"/>
    </location>
</feature>
<evidence type="ECO:0000313" key="3">
    <source>
        <dbReference type="WBParaSite" id="maker-unitig_20811-snap-gene-0.2-mRNA-1"/>
    </source>
</evidence>
<feature type="compositionally biased region" description="Low complexity" evidence="1">
    <location>
        <begin position="572"/>
        <end position="581"/>
    </location>
</feature>
<feature type="region of interest" description="Disordered" evidence="1">
    <location>
        <begin position="354"/>
        <end position="421"/>
    </location>
</feature>
<reference evidence="3" key="1">
    <citation type="submission" date="2016-11" db="UniProtKB">
        <authorList>
            <consortium name="WormBaseParasite"/>
        </authorList>
    </citation>
    <scope>IDENTIFICATION</scope>
</reference>
<organism evidence="2 3">
    <name type="scientific">Macrostomum lignano</name>
    <dbReference type="NCBI Taxonomy" id="282301"/>
    <lineage>
        <taxon>Eukaryota</taxon>
        <taxon>Metazoa</taxon>
        <taxon>Spiralia</taxon>
        <taxon>Lophotrochozoa</taxon>
        <taxon>Platyhelminthes</taxon>
        <taxon>Rhabditophora</taxon>
        <taxon>Macrostomorpha</taxon>
        <taxon>Macrostomida</taxon>
        <taxon>Macrostomidae</taxon>
        <taxon>Macrostomum</taxon>
    </lineage>
</organism>
<feature type="region of interest" description="Disordered" evidence="1">
    <location>
        <begin position="553"/>
        <end position="588"/>
    </location>
</feature>
<dbReference type="AlphaFoldDB" id="A0A1I8F513"/>
<proteinExistence type="predicted"/>
<evidence type="ECO:0000313" key="2">
    <source>
        <dbReference type="Proteomes" id="UP000095280"/>
    </source>
</evidence>
<feature type="compositionally biased region" description="Low complexity" evidence="1">
    <location>
        <begin position="362"/>
        <end position="374"/>
    </location>
</feature>
<accession>A0A1I8F513</accession>
<feature type="compositionally biased region" description="Basic and acidic residues" evidence="1">
    <location>
        <begin position="410"/>
        <end position="421"/>
    </location>
</feature>
<name>A0A1I8F513_9PLAT</name>
<feature type="compositionally biased region" description="Basic and acidic residues" evidence="1">
    <location>
        <begin position="616"/>
        <end position="632"/>
    </location>
</feature>
<feature type="region of interest" description="Disordered" evidence="1">
    <location>
        <begin position="442"/>
        <end position="498"/>
    </location>
</feature>
<feature type="compositionally biased region" description="Basic and acidic residues" evidence="1">
    <location>
        <begin position="375"/>
        <end position="390"/>
    </location>
</feature>
<protein>
    <submittedName>
        <fullName evidence="3">Reverse transcriptase domain-containing protein</fullName>
    </submittedName>
</protein>
<dbReference type="WBParaSite" id="maker-unitig_20811-snap-gene-0.2-mRNA-1">
    <property type="protein sequence ID" value="maker-unitig_20811-snap-gene-0.2-mRNA-1"/>
    <property type="gene ID" value="maker-unitig_20811-snap-gene-0.2"/>
</dbReference>
<dbReference type="Gene3D" id="1.20.920.20">
    <property type="match status" value="1"/>
</dbReference>
<feature type="compositionally biased region" description="Basic residues" evidence="1">
    <location>
        <begin position="473"/>
        <end position="488"/>
    </location>
</feature>
<dbReference type="Proteomes" id="UP000095280">
    <property type="component" value="Unplaced"/>
</dbReference>